<dbReference type="EMBL" id="MU277235">
    <property type="protein sequence ID" value="KAI0058404.1"/>
    <property type="molecule type" value="Genomic_DNA"/>
</dbReference>
<protein>
    <submittedName>
        <fullName evidence="1">Uncharacterized protein</fullName>
    </submittedName>
</protein>
<comment type="caution">
    <text evidence="1">The sequence shown here is derived from an EMBL/GenBank/DDBJ whole genome shotgun (WGS) entry which is preliminary data.</text>
</comment>
<name>A0ACB8SPB0_9AGAM</name>
<dbReference type="Proteomes" id="UP000814140">
    <property type="component" value="Unassembled WGS sequence"/>
</dbReference>
<proteinExistence type="predicted"/>
<organism evidence="1 2">
    <name type="scientific">Artomyces pyxidatus</name>
    <dbReference type="NCBI Taxonomy" id="48021"/>
    <lineage>
        <taxon>Eukaryota</taxon>
        <taxon>Fungi</taxon>
        <taxon>Dikarya</taxon>
        <taxon>Basidiomycota</taxon>
        <taxon>Agaricomycotina</taxon>
        <taxon>Agaricomycetes</taxon>
        <taxon>Russulales</taxon>
        <taxon>Auriscalpiaceae</taxon>
        <taxon>Artomyces</taxon>
    </lineage>
</organism>
<sequence>MLYGNLQDSIAVTIGSRIDARIANSTNSSLFGNFLILPTRIGARVIHHVSVNNLSSKEFDTRLTAMFHRRFPFELEVMVLEWVHRLSQGPIVAPQPLTACALVCKAWTTVAQSLLFRRLTIPDRNPSQLVRMITASDVLGTYVRSIRAPRVDRHLNLYRGISVADFIALLSRCRRIREISVVMYGGELTASELAEIHAFNLPIELLHFPDAGPEFFQLAETWAPTLRFLSLKTSARSRKPPEVEPSNRIPFTLRGIEVANDLDLAVIPWLLHAEEDSQALEIGVQYHTLDGLGTLEVHATRIVSFKSPSAPARNVLEQLTSLEEFILQDLPSKPLVLPPSVRHVGLHPELRHPVASRLDSPDGMDYLFDALSALPRLSLVSATRFANAEMLKFLESRCHEIGVDFIAYENPSPFPYLAPPDRRSTPRTKIPAALEEHGGDPGS</sequence>
<keyword evidence="2" id="KW-1185">Reference proteome</keyword>
<evidence type="ECO:0000313" key="1">
    <source>
        <dbReference type="EMBL" id="KAI0058404.1"/>
    </source>
</evidence>
<accession>A0ACB8SPB0</accession>
<reference evidence="1" key="1">
    <citation type="submission" date="2021-03" db="EMBL/GenBank/DDBJ databases">
        <authorList>
            <consortium name="DOE Joint Genome Institute"/>
            <person name="Ahrendt S."/>
            <person name="Looney B.P."/>
            <person name="Miyauchi S."/>
            <person name="Morin E."/>
            <person name="Drula E."/>
            <person name="Courty P.E."/>
            <person name="Chicoki N."/>
            <person name="Fauchery L."/>
            <person name="Kohler A."/>
            <person name="Kuo A."/>
            <person name="Labutti K."/>
            <person name="Pangilinan J."/>
            <person name="Lipzen A."/>
            <person name="Riley R."/>
            <person name="Andreopoulos W."/>
            <person name="He G."/>
            <person name="Johnson J."/>
            <person name="Barry K.W."/>
            <person name="Grigoriev I.V."/>
            <person name="Nagy L."/>
            <person name="Hibbett D."/>
            <person name="Henrissat B."/>
            <person name="Matheny P.B."/>
            <person name="Labbe J."/>
            <person name="Martin F."/>
        </authorList>
    </citation>
    <scope>NUCLEOTIDE SEQUENCE</scope>
    <source>
        <strain evidence="1">HHB10654</strain>
    </source>
</reference>
<reference evidence="1" key="2">
    <citation type="journal article" date="2022" name="New Phytol.">
        <title>Evolutionary transition to the ectomycorrhizal habit in the genomes of a hyperdiverse lineage of mushroom-forming fungi.</title>
        <authorList>
            <person name="Looney B."/>
            <person name="Miyauchi S."/>
            <person name="Morin E."/>
            <person name="Drula E."/>
            <person name="Courty P.E."/>
            <person name="Kohler A."/>
            <person name="Kuo A."/>
            <person name="LaButti K."/>
            <person name="Pangilinan J."/>
            <person name="Lipzen A."/>
            <person name="Riley R."/>
            <person name="Andreopoulos W."/>
            <person name="He G."/>
            <person name="Johnson J."/>
            <person name="Nolan M."/>
            <person name="Tritt A."/>
            <person name="Barry K.W."/>
            <person name="Grigoriev I.V."/>
            <person name="Nagy L.G."/>
            <person name="Hibbett D."/>
            <person name="Henrissat B."/>
            <person name="Matheny P.B."/>
            <person name="Labbe J."/>
            <person name="Martin F.M."/>
        </authorList>
    </citation>
    <scope>NUCLEOTIDE SEQUENCE</scope>
    <source>
        <strain evidence="1">HHB10654</strain>
    </source>
</reference>
<evidence type="ECO:0000313" key="2">
    <source>
        <dbReference type="Proteomes" id="UP000814140"/>
    </source>
</evidence>
<gene>
    <name evidence="1" type="ORF">BV25DRAFT_1840971</name>
</gene>